<keyword evidence="3" id="KW-1185">Reference proteome</keyword>
<feature type="compositionally biased region" description="Polar residues" evidence="1">
    <location>
        <begin position="1"/>
        <end position="22"/>
    </location>
</feature>
<name>C1MQ44_MICPC</name>
<proteinExistence type="predicted"/>
<dbReference type="GeneID" id="9683500"/>
<protein>
    <submittedName>
        <fullName evidence="2">Predicted protein</fullName>
    </submittedName>
</protein>
<organism evidence="3">
    <name type="scientific">Micromonas pusilla (strain CCMP1545)</name>
    <name type="common">Picoplanktonic green alga</name>
    <dbReference type="NCBI Taxonomy" id="564608"/>
    <lineage>
        <taxon>Eukaryota</taxon>
        <taxon>Viridiplantae</taxon>
        <taxon>Chlorophyta</taxon>
        <taxon>Mamiellophyceae</taxon>
        <taxon>Mamiellales</taxon>
        <taxon>Mamiellaceae</taxon>
        <taxon>Micromonas</taxon>
    </lineage>
</organism>
<dbReference type="EMBL" id="GG663738">
    <property type="protein sequence ID" value="EEH57645.1"/>
    <property type="molecule type" value="Genomic_DNA"/>
</dbReference>
<dbReference type="RefSeq" id="XP_003057694.1">
    <property type="nucleotide sequence ID" value="XM_003057648.1"/>
</dbReference>
<sequence length="91" mass="10057">MKAQSLRAQTKGSSGAEHTSAGSRKCAYLQEAATKVSDELPHLAAELMSAAHVVARDNNLPRAVFKVRLGHGWRRERDEVVRDSDLLLFSR</sequence>
<feature type="region of interest" description="Disordered" evidence="1">
    <location>
        <begin position="1"/>
        <end position="23"/>
    </location>
</feature>
<dbReference type="AlphaFoldDB" id="C1MQ44"/>
<dbReference type="KEGG" id="mpp:MICPUCDRAFT_57153"/>
<gene>
    <name evidence="2" type="ORF">MICPUCDRAFT_57153</name>
</gene>
<dbReference type="Proteomes" id="UP000001876">
    <property type="component" value="Unassembled WGS sequence"/>
</dbReference>
<accession>C1MQ44</accession>
<evidence type="ECO:0000256" key="1">
    <source>
        <dbReference type="SAM" id="MobiDB-lite"/>
    </source>
</evidence>
<reference evidence="2 3" key="1">
    <citation type="journal article" date="2009" name="Science">
        <title>Green evolution and dynamic adaptations revealed by genomes of the marine picoeukaryotes Micromonas.</title>
        <authorList>
            <person name="Worden A.Z."/>
            <person name="Lee J.H."/>
            <person name="Mock T."/>
            <person name="Rouze P."/>
            <person name="Simmons M.P."/>
            <person name="Aerts A.L."/>
            <person name="Allen A.E."/>
            <person name="Cuvelier M.L."/>
            <person name="Derelle E."/>
            <person name="Everett M.V."/>
            <person name="Foulon E."/>
            <person name="Grimwood J."/>
            <person name="Gundlach H."/>
            <person name="Henrissat B."/>
            <person name="Napoli C."/>
            <person name="McDonald S.M."/>
            <person name="Parker M.S."/>
            <person name="Rombauts S."/>
            <person name="Salamov A."/>
            <person name="Von Dassow P."/>
            <person name="Badger J.H."/>
            <person name="Coutinho P.M."/>
            <person name="Demir E."/>
            <person name="Dubchak I."/>
            <person name="Gentemann C."/>
            <person name="Eikrem W."/>
            <person name="Gready J.E."/>
            <person name="John U."/>
            <person name="Lanier W."/>
            <person name="Lindquist E.A."/>
            <person name="Lucas S."/>
            <person name="Mayer K.F."/>
            <person name="Moreau H."/>
            <person name="Not F."/>
            <person name="Otillar R."/>
            <person name="Panaud O."/>
            <person name="Pangilinan J."/>
            <person name="Paulsen I."/>
            <person name="Piegu B."/>
            <person name="Poliakov A."/>
            <person name="Robbens S."/>
            <person name="Schmutz J."/>
            <person name="Toulza E."/>
            <person name="Wyss T."/>
            <person name="Zelensky A."/>
            <person name="Zhou K."/>
            <person name="Armbrust E.V."/>
            <person name="Bhattacharya D."/>
            <person name="Goodenough U.W."/>
            <person name="Van de Peer Y."/>
            <person name="Grigoriev I.V."/>
        </authorList>
    </citation>
    <scope>NUCLEOTIDE SEQUENCE [LARGE SCALE GENOMIC DNA]</scope>
    <source>
        <strain evidence="2 3">CCMP1545</strain>
    </source>
</reference>
<evidence type="ECO:0000313" key="2">
    <source>
        <dbReference type="EMBL" id="EEH57645.1"/>
    </source>
</evidence>
<evidence type="ECO:0000313" key="3">
    <source>
        <dbReference type="Proteomes" id="UP000001876"/>
    </source>
</evidence>